<protein>
    <recommendedName>
        <fullName evidence="3">Glycosyl transferase family 1 domain-containing protein</fullName>
    </recommendedName>
</protein>
<name>A0ABD3Q1B4_9STRA</name>
<organism evidence="1 2">
    <name type="scientific">Cyclotella cryptica</name>
    <dbReference type="NCBI Taxonomy" id="29204"/>
    <lineage>
        <taxon>Eukaryota</taxon>
        <taxon>Sar</taxon>
        <taxon>Stramenopiles</taxon>
        <taxon>Ochrophyta</taxon>
        <taxon>Bacillariophyta</taxon>
        <taxon>Coscinodiscophyceae</taxon>
        <taxon>Thalassiosirophycidae</taxon>
        <taxon>Stephanodiscales</taxon>
        <taxon>Stephanodiscaceae</taxon>
        <taxon>Cyclotella</taxon>
    </lineage>
</organism>
<dbReference type="SUPFAM" id="SSF53756">
    <property type="entry name" value="UDP-Glycosyltransferase/glycogen phosphorylase"/>
    <property type="match status" value="1"/>
</dbReference>
<evidence type="ECO:0008006" key="3">
    <source>
        <dbReference type="Google" id="ProtNLM"/>
    </source>
</evidence>
<dbReference type="PANTHER" id="PTHR12526">
    <property type="entry name" value="GLYCOSYLTRANSFERASE"/>
    <property type="match status" value="1"/>
</dbReference>
<reference evidence="1 2" key="1">
    <citation type="journal article" date="2020" name="G3 (Bethesda)">
        <title>Improved Reference Genome for Cyclotella cryptica CCMP332, a Model for Cell Wall Morphogenesis, Salinity Adaptation, and Lipid Production in Diatoms (Bacillariophyta).</title>
        <authorList>
            <person name="Roberts W.R."/>
            <person name="Downey K.M."/>
            <person name="Ruck E.C."/>
            <person name="Traller J.C."/>
            <person name="Alverson A.J."/>
        </authorList>
    </citation>
    <scope>NUCLEOTIDE SEQUENCE [LARGE SCALE GENOMIC DNA]</scope>
    <source>
        <strain evidence="1 2">CCMP332</strain>
    </source>
</reference>
<dbReference type="Proteomes" id="UP001516023">
    <property type="component" value="Unassembled WGS sequence"/>
</dbReference>
<dbReference type="Pfam" id="PF13692">
    <property type="entry name" value="Glyco_trans_1_4"/>
    <property type="match status" value="1"/>
</dbReference>
<dbReference type="AlphaFoldDB" id="A0ABD3Q1B4"/>
<comment type="caution">
    <text evidence="1">The sequence shown here is derived from an EMBL/GenBank/DDBJ whole genome shotgun (WGS) entry which is preliminary data.</text>
</comment>
<evidence type="ECO:0000313" key="2">
    <source>
        <dbReference type="Proteomes" id="UP001516023"/>
    </source>
</evidence>
<dbReference type="EMBL" id="JABMIG020000084">
    <property type="protein sequence ID" value="KAL3794028.1"/>
    <property type="molecule type" value="Genomic_DNA"/>
</dbReference>
<keyword evidence="2" id="KW-1185">Reference proteome</keyword>
<dbReference type="Gene3D" id="3.40.50.2000">
    <property type="entry name" value="Glycogen Phosphorylase B"/>
    <property type="match status" value="1"/>
</dbReference>
<proteinExistence type="predicted"/>
<evidence type="ECO:0000313" key="1">
    <source>
        <dbReference type="EMBL" id="KAL3794028.1"/>
    </source>
</evidence>
<gene>
    <name evidence="1" type="ORF">HJC23_008916</name>
</gene>
<accession>A0ABD3Q1B4</accession>
<sequence length="685" mass="76126">MKHNNHKNYKPRPPPFLASTAPWSLLTIPILLLALVATAAVAVAADNDKPPKRKLALLTASLPWTFGPYQSQMHQLSLLLHAADYDIHWISLHDTVPLGTYPTYDALRPHLGDMIRPPPGFPLNHITFLGRPPDQGKLTAGRLNSLQSEYRFDALLILLDLSHVVPDEPFQMPVVAWVPLHSETVSYSSVDYWVLRQFHGVASLAPSSAMAIRNAVQQEIRLDMEEDDDDGSSTPAAVREMVGTAHVEFIPHIIDGGYISALADAGLELLRDHSAAEMDSKLTHLPMVHRGQERTLEAGHPLSLFGEVRKEDFVVLIQGGNYDVEDRKGWDTSIQAFARFYHSLHDKSRVHLLIHAIESYISSMDRFSDIDPPASVMPRVVAAYKKRADVCLHASKVEGFGMNVIECQAVGTPVITTNYTAMGDYTKIGRSVPHRQMIRSPGHLYEMALPDVAGIKDAIQQLYDEHLALKRGDETALTRRALEIRNFNTWLESTCSPNAVRDKFQTLLIQATSEYKARSKGKHAILSGPPPTSGAYHLVTGYHLPIVDWDAPWTILAADGLKIIDARAIHQICWMHLLNPGGNTSPMVLVLPTKYDDGTVVPTHHPDGNVHDDLTVIVRTFMMTSLQDTMTRRKSFVASAIQHAVMMGSIQAISDTFNTAIVERKRDSASVGSFWNQFSTQHVEL</sequence>